<evidence type="ECO:0000313" key="12">
    <source>
        <dbReference type="Proteomes" id="UP000663570"/>
    </source>
</evidence>
<dbReference type="Gene3D" id="1.10.287.950">
    <property type="entry name" value="Methyl-accepting chemotaxis protein"/>
    <property type="match status" value="1"/>
</dbReference>
<dbReference type="CDD" id="cd11386">
    <property type="entry name" value="MCP_signal"/>
    <property type="match status" value="1"/>
</dbReference>
<feature type="domain" description="Methyl-accepting transducer" evidence="9">
    <location>
        <begin position="398"/>
        <end position="634"/>
    </location>
</feature>
<dbReference type="InterPro" id="IPR004089">
    <property type="entry name" value="MCPsignal_dom"/>
</dbReference>
<evidence type="ECO:0000256" key="7">
    <source>
        <dbReference type="PROSITE-ProRule" id="PRU00284"/>
    </source>
</evidence>
<dbReference type="CDD" id="cd06225">
    <property type="entry name" value="HAMP"/>
    <property type="match status" value="1"/>
</dbReference>
<dbReference type="PANTHER" id="PTHR32089">
    <property type="entry name" value="METHYL-ACCEPTING CHEMOTAXIS PROTEIN MCPB"/>
    <property type="match status" value="1"/>
</dbReference>
<evidence type="ECO:0000313" key="11">
    <source>
        <dbReference type="EMBL" id="QSI76436.1"/>
    </source>
</evidence>
<organism evidence="11 12">
    <name type="scientific">Niveibacterium microcysteis</name>
    <dbReference type="NCBI Taxonomy" id="2811415"/>
    <lineage>
        <taxon>Bacteria</taxon>
        <taxon>Pseudomonadati</taxon>
        <taxon>Pseudomonadota</taxon>
        <taxon>Betaproteobacteria</taxon>
        <taxon>Rhodocyclales</taxon>
        <taxon>Rhodocyclaceae</taxon>
        <taxon>Niveibacterium</taxon>
    </lineage>
</organism>
<comment type="subcellular location">
    <subcellularLocation>
        <location evidence="1">Membrane</location>
        <topology evidence="1">Multi-pass membrane protein</topology>
    </subcellularLocation>
</comment>
<feature type="domain" description="HAMP" evidence="10">
    <location>
        <begin position="341"/>
        <end position="393"/>
    </location>
</feature>
<keyword evidence="2 8" id="KW-0812">Transmembrane</keyword>
<evidence type="ECO:0000256" key="4">
    <source>
        <dbReference type="ARBA" id="ARBA00023136"/>
    </source>
</evidence>
<dbReference type="Pfam" id="PF00672">
    <property type="entry name" value="HAMP"/>
    <property type="match status" value="1"/>
</dbReference>
<feature type="transmembrane region" description="Helical" evidence="8">
    <location>
        <begin position="319"/>
        <end position="343"/>
    </location>
</feature>
<evidence type="ECO:0000256" key="5">
    <source>
        <dbReference type="ARBA" id="ARBA00023224"/>
    </source>
</evidence>
<keyword evidence="4 8" id="KW-0472">Membrane</keyword>
<proteinExistence type="inferred from homology"/>
<reference evidence="11 12" key="1">
    <citation type="submission" date="2021-02" db="EMBL/GenBank/DDBJ databases">
        <title>Niveibacterium changnyeongensis HC41.</title>
        <authorList>
            <person name="Kang M."/>
        </authorList>
    </citation>
    <scope>NUCLEOTIDE SEQUENCE [LARGE SCALE GENOMIC DNA]</scope>
    <source>
        <strain evidence="11 12">HC41</strain>
    </source>
</reference>
<dbReference type="PROSITE" id="PS50111">
    <property type="entry name" value="CHEMOTAXIS_TRANSDUC_2"/>
    <property type="match status" value="1"/>
</dbReference>
<accession>A0ABX7M4T4</accession>
<dbReference type="Proteomes" id="UP000663570">
    <property type="component" value="Chromosome"/>
</dbReference>
<name>A0ABX7M4T4_9RHOO</name>
<protein>
    <submittedName>
        <fullName evidence="11">Methyl-accepting chemotaxis protein</fullName>
    </submittedName>
</protein>
<gene>
    <name evidence="11" type="ORF">JY500_18555</name>
</gene>
<dbReference type="Pfam" id="PF00015">
    <property type="entry name" value="MCPsignal"/>
    <property type="match status" value="1"/>
</dbReference>
<keyword evidence="3 8" id="KW-1133">Transmembrane helix</keyword>
<evidence type="ECO:0000256" key="3">
    <source>
        <dbReference type="ARBA" id="ARBA00022989"/>
    </source>
</evidence>
<evidence type="ECO:0000259" key="10">
    <source>
        <dbReference type="PROSITE" id="PS50885"/>
    </source>
</evidence>
<dbReference type="PROSITE" id="PS50885">
    <property type="entry name" value="HAMP"/>
    <property type="match status" value="1"/>
</dbReference>
<dbReference type="PANTHER" id="PTHR32089:SF119">
    <property type="entry name" value="METHYL-ACCEPTING CHEMOTAXIS PROTEIN CTPL"/>
    <property type="match status" value="1"/>
</dbReference>
<keyword evidence="12" id="KW-1185">Reference proteome</keyword>
<feature type="transmembrane region" description="Helical" evidence="8">
    <location>
        <begin position="21"/>
        <end position="41"/>
    </location>
</feature>
<dbReference type="InterPro" id="IPR003660">
    <property type="entry name" value="HAMP_dom"/>
</dbReference>
<dbReference type="RefSeq" id="WP_206254118.1">
    <property type="nucleotide sequence ID" value="NZ_CP071060.1"/>
</dbReference>
<dbReference type="SMART" id="SM00283">
    <property type="entry name" value="MA"/>
    <property type="match status" value="1"/>
</dbReference>
<evidence type="ECO:0000256" key="1">
    <source>
        <dbReference type="ARBA" id="ARBA00004141"/>
    </source>
</evidence>
<sequence length="670" mass="72407">MKALFSPAISLMNRLSYPKKYLVMGSMTSLAILILMFHLFTSLSASIRYSRDELVGLERLQETQKLIRALQIHRGSSTAVLSGNKALEETRAGREKEIGELIGSLDKAFDERTLGKSPAWQSVKDKWGQIRGGWAQMAPPDNLVAHTQLLADTIVFQVTVADDYGLMLDPEADSFYLIDAVVNKLPGVLESLGQSRARGTAILTKKEISEQQKIEMAALLAQIDSQMRLYKIGLEKAARGDARDKLAGAGDELGGAVKEVADVIRQDIISAAFATDPKAYFDLTTRTIDKGYDKMFTVILPTISTLIDARIARMTRTMVFDFASVSVLLAFAMWLWLGAYFAIVEQITNFSNEARRMAAGDLTARVPVSTRDEMSQLVRSFNDMADAFSGLIRKTREGADRVTQASQEMARSASEISTASQQEADAASSMAASVEQMTVGITHISSSADDAGNVATEAGRLSDEGAAVVTRVVSEVRGVAEAVAHAAEVVEELGRHSDEISKIVGVIKEVADQTNLLALNAAIEAARAGEQGRGFAVVADEVRKLAERTAKSTQEITTMIEAIQRGTRSAVESMKTGVERVEQGVGLTEEAGVSMQAIHRGAGQVTQAVTDISMALREQSSAATELAQRVEQIAQMAEETSASVADNAGTARHLEALAEELQAEIRHFKL</sequence>
<dbReference type="SMART" id="SM00304">
    <property type="entry name" value="HAMP"/>
    <property type="match status" value="1"/>
</dbReference>
<dbReference type="EMBL" id="CP071060">
    <property type="protein sequence ID" value="QSI76436.1"/>
    <property type="molecule type" value="Genomic_DNA"/>
</dbReference>
<dbReference type="SUPFAM" id="SSF58104">
    <property type="entry name" value="Methyl-accepting chemotaxis protein (MCP) signaling domain"/>
    <property type="match status" value="1"/>
</dbReference>
<evidence type="ECO:0000256" key="8">
    <source>
        <dbReference type="SAM" id="Phobius"/>
    </source>
</evidence>
<evidence type="ECO:0000256" key="2">
    <source>
        <dbReference type="ARBA" id="ARBA00022692"/>
    </source>
</evidence>
<comment type="similarity">
    <text evidence="6">Belongs to the methyl-accepting chemotaxis (MCP) protein family.</text>
</comment>
<evidence type="ECO:0000259" key="9">
    <source>
        <dbReference type="PROSITE" id="PS50111"/>
    </source>
</evidence>
<keyword evidence="5 7" id="KW-0807">Transducer</keyword>
<evidence type="ECO:0000256" key="6">
    <source>
        <dbReference type="ARBA" id="ARBA00029447"/>
    </source>
</evidence>